<dbReference type="PANTHER" id="PTHR43977">
    <property type="entry name" value="STRUCTURAL MAINTENANCE OF CHROMOSOMES PROTEIN 3"/>
    <property type="match status" value="1"/>
</dbReference>
<keyword evidence="2 6" id="KW-0547">Nucleotide-binding</keyword>
<dbReference type="InterPro" id="IPR024704">
    <property type="entry name" value="SMC"/>
</dbReference>
<dbReference type="RefSeq" id="WP_348389045.1">
    <property type="nucleotide sequence ID" value="NZ_CP134146.1"/>
</dbReference>
<dbReference type="PIRSF" id="PIRSF005719">
    <property type="entry name" value="SMC"/>
    <property type="match status" value="1"/>
</dbReference>
<comment type="domain">
    <text evidence="6">Contains large globular domains required for ATP hydrolysis at each terminus and a third globular domain forming a flexible hinge near the middle of the molecule. These domains are separated by coiled-coil structures.</text>
</comment>
<dbReference type="Pfam" id="PF02463">
    <property type="entry name" value="SMC_N"/>
    <property type="match status" value="1"/>
</dbReference>
<evidence type="ECO:0000256" key="1">
    <source>
        <dbReference type="ARBA" id="ARBA00022490"/>
    </source>
</evidence>
<feature type="coiled-coil region" evidence="6">
    <location>
        <begin position="774"/>
        <end position="836"/>
    </location>
</feature>
<accession>A0ABY9TM42</accession>
<feature type="coiled-coil region" evidence="6">
    <location>
        <begin position="969"/>
        <end position="1006"/>
    </location>
</feature>
<keyword evidence="9" id="KW-1185">Reference proteome</keyword>
<comment type="similarity">
    <text evidence="6">Belongs to the SMC family.</text>
</comment>
<comment type="subunit">
    <text evidence="6">Homodimer.</text>
</comment>
<sequence>MRLKTIKLAGFKSFVDVTTVPFPQDMTAIVGPNGCGKSNIIDAVRWVLGESSAKNLRGDSMTDVIFNGSSARKPVGQASVELVFDNTDQRIQGSMADRSEISIRRTVNRDSQNTYYLNGSKCRRKDITDIFLGTGLGPRSYAIIEQGMISKLIESKPQDLRVFIEEAAGVSKYKERRRETETRIRHTRENLSRLADIRQELAIQIERLHGQSQAAVRFKQLKVKERTLKAELTAIKWRYCKDKLEKFKLQELNLERKIDELVAKQRESELAIVKARSTQDTGADKIAVLQQRKLTLTTEITRLEQNIKHAKQRKESLGEDLKRLEDSCILNREYLNQEQKKQQRLQDIIVELAPSLEESGSQIKQLTIQLHDIQHRQQGWQSHWDNFVQSQSTHINAVNVIETKVQSTSDLMNKTEQRIESLKQQLVSYQLEPLKTKLMQNQQHVDEQKMMLEQLSADVEEHTEQYQSSVTALDNSKALRDQISAELQTLLSRQQALSEVDNQRSDWQKKQKSYLNSIGINSQNNLSKQLSVTPGWENAVEMVLGQWLNATCLDDFPDSLGVDVALLIRLKDEPQTNSAKDSTLAQFVQGQHPFNELLSHIKVAKTEIQAKQMAKQLTDEYSSVICPQGSWFGRSWLKKGNVEQQAGQLKRHNQLKELALSINEKQSVLKSHQRTFEQLQETNLKQSTSLEQVKLQQQQNKQALAQIEQENHLLNQELQFKTSQQQGLKDELLKQEVALVEELKVYERVLAEQAKLAQSDQNDNQIGETLQLERTTLLQQLQEVQVNLQQVTRENHQQILANEKAKTELSSVDTILARVQQQLLTSEQQKQQLITAVQDNEQPIINDQKTLQNLLQQSAENDQQQQTINKRLADSNNQIEQFNSSQQQLLGSINEHREKLSKLHVDAQTYNVRAKTAVEQLAEMQQTLTAVLEHLPTDAKESQWQIQLARVSKEISQLGAINLAAIEEFEVQSERKEFLDKQNEDLESALRTLESAINKIDKETRQKFKETFEQVNNDLKVLFPKVFGGGSAYLDLTGEDLLDTGVTIMARPPGKKNSTIHLLSGGEKALTALSLVFAIFRLNPAPFCMLDEVDAPLDDANVGRFCKLVEEMSQTVQFIFISHNKIAMEMASHLTGVTMHEPGVSRMVAVDIDEAVAMAEAV</sequence>
<dbReference type="Proteomes" id="UP001248581">
    <property type="component" value="Chromosome"/>
</dbReference>
<dbReference type="InterPro" id="IPR003395">
    <property type="entry name" value="RecF/RecN/SMC_N"/>
</dbReference>
<protein>
    <recommendedName>
        <fullName evidence="6">Chromosome partition protein Smc</fullName>
    </recommendedName>
</protein>
<feature type="coiled-coil region" evidence="6">
    <location>
        <begin position="662"/>
        <end position="724"/>
    </location>
</feature>
<dbReference type="InterPro" id="IPR011890">
    <property type="entry name" value="SMC_prok"/>
</dbReference>
<proteinExistence type="inferred from homology"/>
<feature type="coiled-coil region" evidence="6">
    <location>
        <begin position="405"/>
        <end position="465"/>
    </location>
</feature>
<evidence type="ECO:0000256" key="3">
    <source>
        <dbReference type="ARBA" id="ARBA00022840"/>
    </source>
</evidence>
<name>A0ABY9TM42_9GAMM</name>
<evidence type="ECO:0000256" key="6">
    <source>
        <dbReference type="HAMAP-Rule" id="MF_01894"/>
    </source>
</evidence>
<organism evidence="8 9">
    <name type="scientific">Thalassotalea nanhaiensis</name>
    <dbReference type="NCBI Taxonomy" id="3065648"/>
    <lineage>
        <taxon>Bacteria</taxon>
        <taxon>Pseudomonadati</taxon>
        <taxon>Pseudomonadota</taxon>
        <taxon>Gammaproteobacteria</taxon>
        <taxon>Alteromonadales</taxon>
        <taxon>Colwelliaceae</taxon>
        <taxon>Thalassotalea</taxon>
    </lineage>
</organism>
<feature type="domain" description="RecF/RecN/SMC N-terminal" evidence="7">
    <location>
        <begin position="3"/>
        <end position="1145"/>
    </location>
</feature>
<dbReference type="CDD" id="cd03278">
    <property type="entry name" value="ABC_SMC_barmotin"/>
    <property type="match status" value="2"/>
</dbReference>
<keyword evidence="5 6" id="KW-0238">DNA-binding</keyword>
<comment type="subcellular location">
    <subcellularLocation>
        <location evidence="6">Cytoplasm</location>
    </subcellularLocation>
</comment>
<comment type="function">
    <text evidence="6">Required for chromosome condensation and partitioning.</text>
</comment>
<evidence type="ECO:0000256" key="4">
    <source>
        <dbReference type="ARBA" id="ARBA00023054"/>
    </source>
</evidence>
<gene>
    <name evidence="6 8" type="primary">smc</name>
    <name evidence="8" type="ORF">RI845_07140</name>
</gene>
<feature type="binding site" evidence="6">
    <location>
        <begin position="32"/>
        <end position="39"/>
    </location>
    <ligand>
        <name>ATP</name>
        <dbReference type="ChEBI" id="CHEBI:30616"/>
    </ligand>
</feature>
<keyword evidence="3 6" id="KW-0067">ATP-binding</keyword>
<keyword evidence="1 6" id="KW-0963">Cytoplasm</keyword>
<dbReference type="EMBL" id="CP134146">
    <property type="protein sequence ID" value="WNC69903.1"/>
    <property type="molecule type" value="Genomic_DNA"/>
</dbReference>
<dbReference type="SUPFAM" id="SSF52540">
    <property type="entry name" value="P-loop containing nucleoside triphosphate hydrolases"/>
    <property type="match status" value="2"/>
</dbReference>
<evidence type="ECO:0000313" key="9">
    <source>
        <dbReference type="Proteomes" id="UP001248581"/>
    </source>
</evidence>
<dbReference type="HAMAP" id="MF_01894">
    <property type="entry name" value="Smc_prok"/>
    <property type="match status" value="1"/>
</dbReference>
<evidence type="ECO:0000259" key="7">
    <source>
        <dbReference type="Pfam" id="PF02463"/>
    </source>
</evidence>
<dbReference type="InterPro" id="IPR027417">
    <property type="entry name" value="P-loop_NTPase"/>
</dbReference>
<feature type="coiled-coil region" evidence="6">
    <location>
        <begin position="244"/>
        <end position="327"/>
    </location>
</feature>
<evidence type="ECO:0000256" key="2">
    <source>
        <dbReference type="ARBA" id="ARBA00022741"/>
    </source>
</evidence>
<reference evidence="9" key="1">
    <citation type="submission" date="2023-09" db="EMBL/GenBank/DDBJ databases">
        <authorList>
            <person name="Li S."/>
            <person name="Li X."/>
            <person name="Zhang C."/>
            <person name="Zhao Z."/>
        </authorList>
    </citation>
    <scope>NUCLEOTIDE SEQUENCE [LARGE SCALE GENOMIC DNA]</scope>
    <source>
        <strain evidence="9">SQ345</strain>
    </source>
</reference>
<dbReference type="NCBIfam" id="TIGR02168">
    <property type="entry name" value="SMC_prok_B"/>
    <property type="match status" value="1"/>
</dbReference>
<evidence type="ECO:0000256" key="5">
    <source>
        <dbReference type="ARBA" id="ARBA00023125"/>
    </source>
</evidence>
<dbReference type="Gene3D" id="3.40.50.300">
    <property type="entry name" value="P-loop containing nucleotide triphosphate hydrolases"/>
    <property type="match status" value="2"/>
</dbReference>
<keyword evidence="4 6" id="KW-0175">Coiled coil</keyword>
<evidence type="ECO:0000313" key="8">
    <source>
        <dbReference type="EMBL" id="WNC69903.1"/>
    </source>
</evidence>